<evidence type="ECO:0008006" key="3">
    <source>
        <dbReference type="Google" id="ProtNLM"/>
    </source>
</evidence>
<dbReference type="RefSeq" id="WP_379753247.1">
    <property type="nucleotide sequence ID" value="NZ_JBHSYB010000006.1"/>
</dbReference>
<accession>A0ABW3J1N2</accession>
<comment type="caution">
    <text evidence="1">The sequence shown here is derived from an EMBL/GenBank/DDBJ whole genome shotgun (WGS) entry which is preliminary data.</text>
</comment>
<gene>
    <name evidence="1" type="ORF">ACFQ0S_07615</name>
</gene>
<proteinExistence type="predicted"/>
<dbReference type="Proteomes" id="UP001597051">
    <property type="component" value="Unassembled WGS sequence"/>
</dbReference>
<sequence>MNTDIHQQLEFCSAHQKPREAIRDYILKYPAVFPNLVQMAFEIDYKFHFKVCWIVELVADKRLDWLQPHLDFFCNHFKMLKDESAIRPMAKVAMLLVKSNSNDKSQAIKLSESQLEKLTEICFDWLISETKVAAKAYAIRTLFTIGKKHHWVYPELKIVLEKDYQYHTAAYKAVAREILKKLKS</sequence>
<dbReference type="EMBL" id="JBHTIZ010000021">
    <property type="protein sequence ID" value="MFD0984342.1"/>
    <property type="molecule type" value="Genomic_DNA"/>
</dbReference>
<protein>
    <recommendedName>
        <fullName evidence="3">Adenylosuccinate lyase</fullName>
    </recommendedName>
</protein>
<evidence type="ECO:0000313" key="1">
    <source>
        <dbReference type="EMBL" id="MFD0984342.1"/>
    </source>
</evidence>
<organism evidence="1 2">
    <name type="scientific">Flavobacterium myungsuense</name>
    <dbReference type="NCBI Taxonomy" id="651823"/>
    <lineage>
        <taxon>Bacteria</taxon>
        <taxon>Pseudomonadati</taxon>
        <taxon>Bacteroidota</taxon>
        <taxon>Flavobacteriia</taxon>
        <taxon>Flavobacteriales</taxon>
        <taxon>Flavobacteriaceae</taxon>
        <taxon>Flavobacterium</taxon>
    </lineage>
</organism>
<reference evidence="2" key="1">
    <citation type="journal article" date="2019" name="Int. J. Syst. Evol. Microbiol.">
        <title>The Global Catalogue of Microorganisms (GCM) 10K type strain sequencing project: providing services to taxonomists for standard genome sequencing and annotation.</title>
        <authorList>
            <consortium name="The Broad Institute Genomics Platform"/>
            <consortium name="The Broad Institute Genome Sequencing Center for Infectious Disease"/>
            <person name="Wu L."/>
            <person name="Ma J."/>
        </authorList>
    </citation>
    <scope>NUCLEOTIDE SEQUENCE [LARGE SCALE GENOMIC DNA]</scope>
    <source>
        <strain evidence="2">CECT 7649</strain>
    </source>
</reference>
<evidence type="ECO:0000313" key="2">
    <source>
        <dbReference type="Proteomes" id="UP001597051"/>
    </source>
</evidence>
<keyword evidence="2" id="KW-1185">Reference proteome</keyword>
<name>A0ABW3J1N2_9FLAO</name>